<name>A0ABV7C2I1_9PROT</name>
<protein>
    <recommendedName>
        <fullName evidence="4">DUF454 family protein</fullName>
    </recommendedName>
</protein>
<keyword evidence="1" id="KW-0812">Transmembrane</keyword>
<sequence length="96" mass="11282">MMEYRPSFRRKCAGWSLIAISPLGGLLPILPGVVFFALGLFILRHQYFWAHRGLAWADSRWPQTVAKVEVMETRMILRADSTMQRLRGGYRRIFRR</sequence>
<evidence type="ECO:0000313" key="3">
    <source>
        <dbReference type="Proteomes" id="UP001595420"/>
    </source>
</evidence>
<gene>
    <name evidence="2" type="ORF">ACFOD3_22010</name>
</gene>
<keyword evidence="3" id="KW-1185">Reference proteome</keyword>
<accession>A0ABV7C2I1</accession>
<dbReference type="Proteomes" id="UP001595420">
    <property type="component" value="Unassembled WGS sequence"/>
</dbReference>
<reference evidence="3" key="1">
    <citation type="journal article" date="2019" name="Int. J. Syst. Evol. Microbiol.">
        <title>The Global Catalogue of Microorganisms (GCM) 10K type strain sequencing project: providing services to taxonomists for standard genome sequencing and annotation.</title>
        <authorList>
            <consortium name="The Broad Institute Genomics Platform"/>
            <consortium name="The Broad Institute Genome Sequencing Center for Infectious Disease"/>
            <person name="Wu L."/>
            <person name="Ma J."/>
        </authorList>
    </citation>
    <scope>NUCLEOTIDE SEQUENCE [LARGE SCALE GENOMIC DNA]</scope>
    <source>
        <strain evidence="3">CGMCC 1.16855</strain>
    </source>
</reference>
<organism evidence="2 3">
    <name type="scientific">Falsiroseomonas tokyonensis</name>
    <dbReference type="NCBI Taxonomy" id="430521"/>
    <lineage>
        <taxon>Bacteria</taxon>
        <taxon>Pseudomonadati</taxon>
        <taxon>Pseudomonadota</taxon>
        <taxon>Alphaproteobacteria</taxon>
        <taxon>Acetobacterales</taxon>
        <taxon>Roseomonadaceae</taxon>
        <taxon>Falsiroseomonas</taxon>
    </lineage>
</organism>
<comment type="caution">
    <text evidence="2">The sequence shown here is derived from an EMBL/GenBank/DDBJ whole genome shotgun (WGS) entry which is preliminary data.</text>
</comment>
<keyword evidence="1" id="KW-0472">Membrane</keyword>
<evidence type="ECO:0008006" key="4">
    <source>
        <dbReference type="Google" id="ProtNLM"/>
    </source>
</evidence>
<feature type="transmembrane region" description="Helical" evidence="1">
    <location>
        <begin position="20"/>
        <end position="43"/>
    </location>
</feature>
<dbReference type="EMBL" id="JBHRSB010000007">
    <property type="protein sequence ID" value="MFC3002590.1"/>
    <property type="molecule type" value="Genomic_DNA"/>
</dbReference>
<dbReference type="RefSeq" id="WP_216838692.1">
    <property type="nucleotide sequence ID" value="NZ_JAFNJS010000007.1"/>
</dbReference>
<keyword evidence="1" id="KW-1133">Transmembrane helix</keyword>
<evidence type="ECO:0000256" key="1">
    <source>
        <dbReference type="SAM" id="Phobius"/>
    </source>
</evidence>
<proteinExistence type="predicted"/>
<evidence type="ECO:0000313" key="2">
    <source>
        <dbReference type="EMBL" id="MFC3002590.1"/>
    </source>
</evidence>